<accession>A0ABY7Q9E2</accession>
<reference evidence="2" key="1">
    <citation type="submission" date="2022-12" db="EMBL/GenBank/DDBJ databases">
        <authorList>
            <person name="Mo P."/>
        </authorList>
    </citation>
    <scope>NUCLEOTIDE SEQUENCE [LARGE SCALE GENOMIC DNA]</scope>
    <source>
        <strain evidence="2">HUAS 3-15</strain>
    </source>
</reference>
<dbReference type="RefSeq" id="WP_270147497.1">
    <property type="nucleotide sequence ID" value="NZ_CP115450.1"/>
</dbReference>
<dbReference type="Proteomes" id="UP001212821">
    <property type="component" value="Chromosome"/>
</dbReference>
<protein>
    <submittedName>
        <fullName evidence="1">Uncharacterized protein</fullName>
    </submittedName>
</protein>
<gene>
    <name evidence="1" type="ORF">O1G21_27825</name>
</gene>
<evidence type="ECO:0000313" key="2">
    <source>
        <dbReference type="Proteomes" id="UP001212821"/>
    </source>
</evidence>
<sequence length="82" mass="8973">MAYRTKDKQITLCRTAAGKLYYYGEFTGRPDTGLAMPATQTADGFIARNGAYAYEISGTTVTITLDGRQIGRENLTRVESPS</sequence>
<organism evidence="1 2">
    <name type="scientific">Kitasatospora cathayae</name>
    <dbReference type="NCBI Taxonomy" id="3004092"/>
    <lineage>
        <taxon>Bacteria</taxon>
        <taxon>Bacillati</taxon>
        <taxon>Actinomycetota</taxon>
        <taxon>Actinomycetes</taxon>
        <taxon>Kitasatosporales</taxon>
        <taxon>Streptomycetaceae</taxon>
        <taxon>Kitasatospora</taxon>
    </lineage>
</organism>
<keyword evidence="2" id="KW-1185">Reference proteome</keyword>
<dbReference type="EMBL" id="CP115450">
    <property type="protein sequence ID" value="WBP89277.1"/>
    <property type="molecule type" value="Genomic_DNA"/>
</dbReference>
<name>A0ABY7Q9E2_9ACTN</name>
<evidence type="ECO:0000313" key="1">
    <source>
        <dbReference type="EMBL" id="WBP89277.1"/>
    </source>
</evidence>
<proteinExistence type="predicted"/>